<reference evidence="3 6" key="2">
    <citation type="submission" date="2019-04" db="EMBL/GenBank/DDBJ databases">
        <title>Isolation and culture of sulfate reducing bacteria from the cold seep of the South China Sea.</title>
        <authorList>
            <person name="Sun C."/>
            <person name="Liu R."/>
        </authorList>
    </citation>
    <scope>NUCLEOTIDE SEQUENCE [LARGE SCALE GENOMIC DNA]</scope>
    <source>
        <strain evidence="3 6">CS1</strain>
    </source>
</reference>
<comment type="similarity">
    <text evidence="1">Belongs to the universal stress protein A family.</text>
</comment>
<dbReference type="InterPro" id="IPR014729">
    <property type="entry name" value="Rossmann-like_a/b/a_fold"/>
</dbReference>
<dbReference type="Gene3D" id="3.40.50.12370">
    <property type="match status" value="1"/>
</dbReference>
<dbReference type="PANTHER" id="PTHR46268:SF6">
    <property type="entry name" value="UNIVERSAL STRESS PROTEIN UP12"/>
    <property type="match status" value="1"/>
</dbReference>
<dbReference type="Proteomes" id="UP000434052">
    <property type="component" value="Unassembled WGS sequence"/>
</dbReference>
<evidence type="ECO:0000256" key="1">
    <source>
        <dbReference type="ARBA" id="ARBA00008791"/>
    </source>
</evidence>
<dbReference type="CDD" id="cd00293">
    <property type="entry name" value="USP-like"/>
    <property type="match status" value="2"/>
</dbReference>
<sequence>MFKDIVVGVTPSGVDECAVNAAVGFAKRFDAKLYLVHVAGAAQGWGEIRYLEGSGETGRLREQIQEYYGPRLQDLEHFEIMVVPGMPHAELLRTARKVNSDLIVLGPHTKEHAERRSRMWGMTGSTLERVSQRARCPVMIVSRPLCDVETNFLRVVVATDFSDQADCAVNYGGQMARQYKSALTMFHALDIEGISGQLDQQEVELRITDIKKRLKEEYEHRLRGIAECEYECWEGKPSMEILKLARMKEADIIIMAHHSKETDPEKAFLGSTVTQVSLNSACPTMSVNKHFDMRCGLMYDQTGAVTSEEHEAPADA</sequence>
<dbReference type="AlphaFoldDB" id="A0A6P1ZFF9"/>
<dbReference type="EMBL" id="QMIF01000007">
    <property type="protein sequence ID" value="TVM33424.1"/>
    <property type="molecule type" value="Genomic_DNA"/>
</dbReference>
<name>A0A6P1ZFF9_9BACT</name>
<gene>
    <name evidence="4" type="ORF">DQK91_12235</name>
    <name evidence="3" type="ORF">E8L03_02830</name>
</gene>
<evidence type="ECO:0000313" key="3">
    <source>
        <dbReference type="EMBL" id="QJT07925.1"/>
    </source>
</evidence>
<dbReference type="EMBL" id="CP039543">
    <property type="protein sequence ID" value="QJT07925.1"/>
    <property type="molecule type" value="Genomic_DNA"/>
</dbReference>
<dbReference type="PANTHER" id="PTHR46268">
    <property type="entry name" value="STRESS RESPONSE PROTEIN NHAX"/>
    <property type="match status" value="1"/>
</dbReference>
<accession>A0A6P1ZFF9</accession>
<evidence type="ECO:0000313" key="6">
    <source>
        <dbReference type="Proteomes" id="UP000503251"/>
    </source>
</evidence>
<feature type="domain" description="UspA" evidence="2">
    <location>
        <begin position="153"/>
        <end position="287"/>
    </location>
</feature>
<dbReference type="PRINTS" id="PR01438">
    <property type="entry name" value="UNVRSLSTRESS"/>
</dbReference>
<keyword evidence="6" id="KW-1185">Reference proteome</keyword>
<organism evidence="4 5">
    <name type="scientific">Oceanidesulfovibrio marinus</name>
    <dbReference type="NCBI Taxonomy" id="370038"/>
    <lineage>
        <taxon>Bacteria</taxon>
        <taxon>Pseudomonadati</taxon>
        <taxon>Thermodesulfobacteriota</taxon>
        <taxon>Desulfovibrionia</taxon>
        <taxon>Desulfovibrionales</taxon>
        <taxon>Desulfovibrionaceae</taxon>
        <taxon>Oceanidesulfovibrio</taxon>
    </lineage>
</organism>
<dbReference type="Pfam" id="PF00582">
    <property type="entry name" value="Usp"/>
    <property type="match status" value="2"/>
</dbReference>
<dbReference type="InterPro" id="IPR006016">
    <property type="entry name" value="UspA"/>
</dbReference>
<protein>
    <submittedName>
        <fullName evidence="4">Universal stress protein</fullName>
    </submittedName>
</protein>
<proteinExistence type="inferred from homology"/>
<dbReference type="Proteomes" id="UP000503251">
    <property type="component" value="Chromosome"/>
</dbReference>
<dbReference type="RefSeq" id="WP_144305646.1">
    <property type="nucleotide sequence ID" value="NZ_CP039543.1"/>
</dbReference>
<dbReference type="Gene3D" id="3.40.50.620">
    <property type="entry name" value="HUPs"/>
    <property type="match status" value="1"/>
</dbReference>
<evidence type="ECO:0000259" key="2">
    <source>
        <dbReference type="Pfam" id="PF00582"/>
    </source>
</evidence>
<reference evidence="4 5" key="1">
    <citation type="submission" date="2018-06" db="EMBL/GenBank/DDBJ databases">
        <title>Complete genome of Desulfovibrio marinus P48SEP.</title>
        <authorList>
            <person name="Crispim J.S."/>
            <person name="Vidigal P.M.P."/>
            <person name="Silva L.C.F."/>
            <person name="Araujo L.C."/>
            <person name="Laguardia C.N."/>
            <person name="Dias R.S."/>
            <person name="Sousa M.P."/>
            <person name="Paula S.O."/>
            <person name="Silva C."/>
        </authorList>
    </citation>
    <scope>NUCLEOTIDE SEQUENCE [LARGE SCALE GENOMIC DNA]</scope>
    <source>
        <strain evidence="4 5">P48SEP</strain>
    </source>
</reference>
<evidence type="ECO:0000313" key="5">
    <source>
        <dbReference type="Proteomes" id="UP000434052"/>
    </source>
</evidence>
<dbReference type="SUPFAM" id="SSF52402">
    <property type="entry name" value="Adenine nucleotide alpha hydrolases-like"/>
    <property type="match status" value="2"/>
</dbReference>
<evidence type="ECO:0000313" key="4">
    <source>
        <dbReference type="EMBL" id="TVM33424.1"/>
    </source>
</evidence>
<dbReference type="InterPro" id="IPR006015">
    <property type="entry name" value="Universal_stress_UspA"/>
</dbReference>
<dbReference type="OrthoDB" id="5512840at2"/>
<feature type="domain" description="UspA" evidence="2">
    <location>
        <begin position="1"/>
        <end position="141"/>
    </location>
</feature>